<dbReference type="RefSeq" id="WP_013095165.1">
    <property type="nucleotide sequence ID" value="NC_014121.1"/>
</dbReference>
<keyword evidence="1" id="KW-0229">DNA integration</keyword>
<evidence type="ECO:0000256" key="1">
    <source>
        <dbReference type="ARBA" id="ARBA00022908"/>
    </source>
</evidence>
<dbReference type="CDD" id="cd00796">
    <property type="entry name" value="INT_Rci_Hp1_C"/>
    <property type="match status" value="1"/>
</dbReference>
<dbReference type="GO" id="GO:0003677">
    <property type="term" value="F:DNA binding"/>
    <property type="evidence" value="ECO:0007669"/>
    <property type="project" value="UniProtKB-KW"/>
</dbReference>
<dbReference type="PANTHER" id="PTHR30349">
    <property type="entry name" value="PHAGE INTEGRASE-RELATED"/>
    <property type="match status" value="1"/>
</dbReference>
<dbReference type="Proteomes" id="UP000002363">
    <property type="component" value="Chromosome"/>
</dbReference>
<sequence length="386" mass="43366">MAVRNRIKKMPLAKALDKYFSAVSVHKRGHLQEFYRINVIKRSTLSLKCMDEITSVDIADYRDMRLNTVSDRTGRTVSPNTVRLELALLSALYNLARIEWGTCSHNPVEHVRKPAASPGRTRRLTSTEERRIARALRQKNPQLLAIFHLALETAMRQGEILSLRWEYVDLHLGIAHLPLTKNGTARDVPLSWKARQVLKEFAGPVTGPVFDYTSNGFKSAWRVLLAELEIHDLHFHDLRHEAVSRLFELGTLNVMEVAAISGHKSMNMLKRYTHLRASQLVSKLDARRRQAQKLATLFVPYPAEISESGGLFRVQFSDLEHTAITAVNRDEALANAASHLLRIQALAARAGKRLPPPGEIGVREAHRVLINPFHKGGEAAGTDNGT</sequence>
<dbReference type="STRING" id="716541.ECL_00426"/>
<proteinExistence type="predicted"/>
<evidence type="ECO:0000256" key="3">
    <source>
        <dbReference type="ARBA" id="ARBA00023172"/>
    </source>
</evidence>
<dbReference type="InterPro" id="IPR050090">
    <property type="entry name" value="Tyrosine_recombinase_XerCD"/>
</dbReference>
<evidence type="ECO:0000256" key="2">
    <source>
        <dbReference type="ARBA" id="ARBA00023125"/>
    </source>
</evidence>
<dbReference type="OrthoDB" id="5589990at2"/>
<dbReference type="AlphaFoldDB" id="A0A0H3CHH8"/>
<name>A0A0H3CHH8_ENTCC</name>
<dbReference type="InterPro" id="IPR013762">
    <property type="entry name" value="Integrase-like_cat_sf"/>
</dbReference>
<evidence type="ECO:0000259" key="4">
    <source>
        <dbReference type="PROSITE" id="PS51898"/>
    </source>
</evidence>
<dbReference type="Pfam" id="PF00589">
    <property type="entry name" value="Phage_integrase"/>
    <property type="match status" value="1"/>
</dbReference>
<dbReference type="eggNOG" id="COG0582">
    <property type="taxonomic scope" value="Bacteria"/>
</dbReference>
<keyword evidence="3" id="KW-0233">DNA recombination</keyword>
<dbReference type="InterPro" id="IPR011010">
    <property type="entry name" value="DNA_brk_join_enz"/>
</dbReference>
<feature type="domain" description="Tyr recombinase" evidence="4">
    <location>
        <begin position="119"/>
        <end position="285"/>
    </location>
</feature>
<dbReference type="InterPro" id="IPR002104">
    <property type="entry name" value="Integrase_catalytic"/>
</dbReference>
<keyword evidence="6" id="KW-1185">Reference proteome</keyword>
<dbReference type="Gene3D" id="1.10.150.130">
    <property type="match status" value="1"/>
</dbReference>
<dbReference type="PATRIC" id="fig|716541.4.peg.709"/>
<evidence type="ECO:0000313" key="6">
    <source>
        <dbReference type="Proteomes" id="UP000002363"/>
    </source>
</evidence>
<reference evidence="5 6" key="1">
    <citation type="journal article" date="2010" name="J. Bacteriol.">
        <title>Complete genome sequence of Enterobacter cloacae subsp. cloacae type strain ATCC 13047.</title>
        <authorList>
            <person name="Ren Y."/>
            <person name="Ren Y."/>
            <person name="Zhou Z."/>
            <person name="Guo X."/>
            <person name="Li Y."/>
            <person name="Feng L."/>
            <person name="Wang L."/>
        </authorList>
    </citation>
    <scope>NUCLEOTIDE SEQUENCE [LARGE SCALE GENOMIC DNA]</scope>
    <source>
        <strain evidence="6">ATCC 13047 / DSM 30054 / NBRC 13535 / NCTC 10005 / WDCM 00083 / NCDC 279-56</strain>
    </source>
</reference>
<dbReference type="KEGG" id="enc:ECL_00426"/>
<dbReference type="PANTHER" id="PTHR30349:SF94">
    <property type="entry name" value="INTEGRASE_RECOMBINASE HI_1414-RELATED"/>
    <property type="match status" value="1"/>
</dbReference>
<dbReference type="GO" id="GO:0015074">
    <property type="term" value="P:DNA integration"/>
    <property type="evidence" value="ECO:0007669"/>
    <property type="project" value="UniProtKB-KW"/>
</dbReference>
<dbReference type="PROSITE" id="PS51898">
    <property type="entry name" value="TYR_RECOMBINASE"/>
    <property type="match status" value="1"/>
</dbReference>
<evidence type="ECO:0000313" key="5">
    <source>
        <dbReference type="EMBL" id="ADF59992.1"/>
    </source>
</evidence>
<dbReference type="SUPFAM" id="SSF56349">
    <property type="entry name" value="DNA breaking-rejoining enzymes"/>
    <property type="match status" value="1"/>
</dbReference>
<keyword evidence="2" id="KW-0238">DNA-binding</keyword>
<dbReference type="GO" id="GO:0006310">
    <property type="term" value="P:DNA recombination"/>
    <property type="evidence" value="ECO:0007669"/>
    <property type="project" value="UniProtKB-KW"/>
</dbReference>
<organism evidence="5 6">
    <name type="scientific">Enterobacter cloacae subsp. cloacae (strain ATCC 13047 / DSM 30054 / NBRC 13535 / NCTC 10005 / WDCM 00083 / NCDC 279-56)</name>
    <dbReference type="NCBI Taxonomy" id="716541"/>
    <lineage>
        <taxon>Bacteria</taxon>
        <taxon>Pseudomonadati</taxon>
        <taxon>Pseudomonadota</taxon>
        <taxon>Gammaproteobacteria</taxon>
        <taxon>Enterobacterales</taxon>
        <taxon>Enterobacteriaceae</taxon>
        <taxon>Enterobacter</taxon>
        <taxon>Enterobacter cloacae complex</taxon>
    </lineage>
</organism>
<dbReference type="HOGENOM" id="CLU_027562_32_1_6"/>
<protein>
    <submittedName>
        <fullName evidence="5">Shufflon-specific DNA recombinase</fullName>
    </submittedName>
</protein>
<dbReference type="EMBL" id="CP001918">
    <property type="protein sequence ID" value="ADF59992.1"/>
    <property type="molecule type" value="Genomic_DNA"/>
</dbReference>
<dbReference type="EnsemblBacteria" id="ADF59992">
    <property type="protein sequence ID" value="ADF59992"/>
    <property type="gene ID" value="ECL_00426"/>
</dbReference>
<gene>
    <name evidence="5" type="ordered locus">ECL_00426</name>
</gene>
<accession>A0A0H3CHH8</accession>
<dbReference type="Gene3D" id="1.10.443.10">
    <property type="entry name" value="Intergrase catalytic core"/>
    <property type="match status" value="1"/>
</dbReference>
<dbReference type="InterPro" id="IPR010998">
    <property type="entry name" value="Integrase_recombinase_N"/>
</dbReference>